<dbReference type="Proteomes" id="UP001176961">
    <property type="component" value="Unassembled WGS sequence"/>
</dbReference>
<evidence type="ECO:0000313" key="3">
    <source>
        <dbReference type="Proteomes" id="UP001176961"/>
    </source>
</evidence>
<evidence type="ECO:0000256" key="1">
    <source>
        <dbReference type="ARBA" id="ARBA00006927"/>
    </source>
</evidence>
<dbReference type="InterPro" id="IPR016024">
    <property type="entry name" value="ARM-type_fold"/>
</dbReference>
<organism evidence="2 3">
    <name type="scientific">Cylicocyclus nassatus</name>
    <name type="common">Nematode worm</name>
    <dbReference type="NCBI Taxonomy" id="53992"/>
    <lineage>
        <taxon>Eukaryota</taxon>
        <taxon>Metazoa</taxon>
        <taxon>Ecdysozoa</taxon>
        <taxon>Nematoda</taxon>
        <taxon>Chromadorea</taxon>
        <taxon>Rhabditida</taxon>
        <taxon>Rhabditina</taxon>
        <taxon>Rhabditomorpha</taxon>
        <taxon>Strongyloidea</taxon>
        <taxon>Strongylidae</taxon>
        <taxon>Cylicocyclus</taxon>
    </lineage>
</organism>
<dbReference type="EMBL" id="CATQJL010000305">
    <property type="protein sequence ID" value="CAJ0603488.1"/>
    <property type="molecule type" value="Genomic_DNA"/>
</dbReference>
<comment type="similarity">
    <text evidence="1">Belongs to the neurochondrin family.</text>
</comment>
<dbReference type="PANTHER" id="PTHR13109">
    <property type="entry name" value="NEUROCHONDRIN"/>
    <property type="match status" value="1"/>
</dbReference>
<reference evidence="2" key="1">
    <citation type="submission" date="2023-07" db="EMBL/GenBank/DDBJ databases">
        <authorList>
            <consortium name="CYATHOMIX"/>
        </authorList>
    </citation>
    <scope>NUCLEOTIDE SEQUENCE</scope>
    <source>
        <strain evidence="2">N/A</strain>
    </source>
</reference>
<keyword evidence="3" id="KW-1185">Reference proteome</keyword>
<comment type="caution">
    <text evidence="2">The sequence shown here is derived from an EMBL/GenBank/DDBJ whole genome shotgun (WGS) entry which is preliminary data.</text>
</comment>
<protein>
    <submittedName>
        <fullName evidence="2">Uncharacterized protein</fullName>
    </submittedName>
</protein>
<gene>
    <name evidence="2" type="ORF">CYNAS_LOCUS15471</name>
</gene>
<evidence type="ECO:0000313" key="2">
    <source>
        <dbReference type="EMBL" id="CAJ0603488.1"/>
    </source>
</evidence>
<name>A0AA36H4M8_CYLNA</name>
<dbReference type="InterPro" id="IPR008709">
    <property type="entry name" value="Neurochondrin"/>
</dbReference>
<proteinExistence type="inferred from homology"/>
<dbReference type="SUPFAM" id="SSF48371">
    <property type="entry name" value="ARM repeat"/>
    <property type="match status" value="1"/>
</dbReference>
<dbReference type="PANTHER" id="PTHR13109:SF7">
    <property type="entry name" value="NEUROCHONDRIN"/>
    <property type="match status" value="1"/>
</dbReference>
<dbReference type="AlphaFoldDB" id="A0AA36H4M8"/>
<accession>A0AA36H4M8</accession>
<sequence length="495" mass="55895">MADVVYYFEAKEAFEIVRSVFLTPLMDEPSTSSFASLDSCCEDLAYQGTSTRFASLLSLPCRFKEQKPDSDQADSILKSIPEGLLEELLLADDEQLSEFRHLAIDVLETLLPSCNATTLEEFSQLIPALVHRLKIANNDIDELNSISKCIISLCFDGDSASTEFVQETADVLSSYCVRNPKKFPFDDLLQRLTECMLTLQHHGENYELVSKSYSWPKDIRTLVKAFLKTRTEMLTDNMRIQVFKLAKEVLETLGTDWFAPDVSLLVLLVHLVVVQMRMCLDKPETISTESLAVCYFILESAIRCAEESSFVEDVAATQIANSIHEAALYSIQYLVEAKEQKEELSADVENVIYRFVCCILAIGGAQMLPESLMEKCSSHMLEIFERSVTEKDFKKARLLLPVLDTLPQLPDNLVTLLVDLVVSQYPGDEWRETAEDVCDSLESLCSRVDYYSKETLRDAVCKIKNVLPKCRWLLLLKCASRIACIVQCEVESGCE</sequence>